<dbReference type="PaxDb" id="6945-B7PTT4"/>
<dbReference type="HOGENOM" id="CLU_1549337_0_0_1"/>
<evidence type="ECO:0000313" key="4">
    <source>
        <dbReference type="Proteomes" id="UP000001555"/>
    </source>
</evidence>
<dbReference type="VEuPathDB" id="VectorBase:ISCW019701"/>
<dbReference type="AlphaFoldDB" id="B7PTT4"/>
<dbReference type="VEuPathDB" id="VectorBase:ISCI019701"/>
<dbReference type="EMBL" id="ABJB010638042">
    <property type="status" value="NOT_ANNOTATED_CDS"/>
    <property type="molecule type" value="Genomic_DNA"/>
</dbReference>
<keyword evidence="4" id="KW-1185">Reference proteome</keyword>
<dbReference type="EMBL" id="ABJB010862077">
    <property type="status" value="NOT_ANNOTATED_CDS"/>
    <property type="molecule type" value="Genomic_DNA"/>
</dbReference>
<feature type="signal peptide" evidence="1">
    <location>
        <begin position="1"/>
        <end position="26"/>
    </location>
</feature>
<dbReference type="EMBL" id="ABJB010899912">
    <property type="status" value="NOT_ANNOTATED_CDS"/>
    <property type="molecule type" value="Genomic_DNA"/>
</dbReference>
<dbReference type="InterPro" id="IPR029055">
    <property type="entry name" value="Ntn_hydrolases_N"/>
</dbReference>
<evidence type="ECO:0000313" key="2">
    <source>
        <dbReference type="EMBL" id="EEC10006.1"/>
    </source>
</evidence>
<dbReference type="InParanoid" id="B7PTT4"/>
<dbReference type="EnsemblMetazoa" id="ISCW019701-RA">
    <property type="protein sequence ID" value="ISCW019701-PA"/>
    <property type="gene ID" value="ISCW019701"/>
</dbReference>
<dbReference type="InterPro" id="IPR043138">
    <property type="entry name" value="GGT_lsub"/>
</dbReference>
<dbReference type="Gene3D" id="1.10.246.130">
    <property type="match status" value="1"/>
</dbReference>
<dbReference type="EMBL" id="ABJB010789777">
    <property type="status" value="NOT_ANNOTATED_CDS"/>
    <property type="molecule type" value="Genomic_DNA"/>
</dbReference>
<reference evidence="2 4" key="1">
    <citation type="submission" date="2008-03" db="EMBL/GenBank/DDBJ databases">
        <title>Annotation of Ixodes scapularis.</title>
        <authorList>
            <consortium name="Ixodes scapularis Genome Project Consortium"/>
            <person name="Caler E."/>
            <person name="Hannick L.I."/>
            <person name="Bidwell S."/>
            <person name="Joardar V."/>
            <person name="Thiagarajan M."/>
            <person name="Amedeo P."/>
            <person name="Galinsky K.J."/>
            <person name="Schobel S."/>
            <person name="Inman J."/>
            <person name="Hostetler J."/>
            <person name="Miller J."/>
            <person name="Hammond M."/>
            <person name="Megy K."/>
            <person name="Lawson D."/>
            <person name="Kodira C."/>
            <person name="Sutton G."/>
            <person name="Meyer J."/>
            <person name="Hill C.A."/>
            <person name="Birren B."/>
            <person name="Nene V."/>
            <person name="Collins F."/>
            <person name="Alarcon-Chaidez F."/>
            <person name="Wikel S."/>
            <person name="Strausberg R."/>
        </authorList>
    </citation>
    <scope>NUCLEOTIDE SEQUENCE [LARGE SCALE GENOMIC DNA]</scope>
    <source>
        <strain evidence="4">Wikel</strain>
        <strain evidence="2">Wikel colony</strain>
    </source>
</reference>
<dbReference type="Proteomes" id="UP000001555">
    <property type="component" value="Unassembled WGS sequence"/>
</dbReference>
<evidence type="ECO:0000256" key="1">
    <source>
        <dbReference type="SAM" id="SignalP"/>
    </source>
</evidence>
<dbReference type="EMBL" id="DS788032">
    <property type="protein sequence ID" value="EEC10006.1"/>
    <property type="molecule type" value="Genomic_DNA"/>
</dbReference>
<reference evidence="3" key="2">
    <citation type="submission" date="2020-05" db="UniProtKB">
        <authorList>
            <consortium name="EnsemblMetazoa"/>
        </authorList>
    </citation>
    <scope>IDENTIFICATION</scope>
    <source>
        <strain evidence="3">wikel</strain>
    </source>
</reference>
<name>B7PTT4_IXOSC</name>
<organism>
    <name type="scientific">Ixodes scapularis</name>
    <name type="common">Black-legged tick</name>
    <name type="synonym">Deer tick</name>
    <dbReference type="NCBI Taxonomy" id="6945"/>
    <lineage>
        <taxon>Eukaryota</taxon>
        <taxon>Metazoa</taxon>
        <taxon>Ecdysozoa</taxon>
        <taxon>Arthropoda</taxon>
        <taxon>Chelicerata</taxon>
        <taxon>Arachnida</taxon>
        <taxon>Acari</taxon>
        <taxon>Parasitiformes</taxon>
        <taxon>Ixodida</taxon>
        <taxon>Ixodoidea</taxon>
        <taxon>Ixodidae</taxon>
        <taxon>Ixodinae</taxon>
        <taxon>Ixodes</taxon>
    </lineage>
</organism>
<dbReference type="EMBL" id="ABJB010969963">
    <property type="status" value="NOT_ANNOTATED_CDS"/>
    <property type="molecule type" value="Genomic_DNA"/>
</dbReference>
<evidence type="ECO:0000313" key="3">
    <source>
        <dbReference type="EnsemblMetazoa" id="ISCW019701-PA"/>
    </source>
</evidence>
<accession>B7PTT4</accession>
<protein>
    <submittedName>
        <fullName evidence="2 3">Uncharacterized protein</fullName>
    </submittedName>
</protein>
<gene>
    <name evidence="2" type="ORF">IscW_ISCW019701</name>
</gene>
<feature type="chain" id="PRO_5014568122" evidence="1">
    <location>
        <begin position="27"/>
        <end position="173"/>
    </location>
</feature>
<keyword evidence="1" id="KW-0732">Signal</keyword>
<dbReference type="EMBL" id="ABJB010918232">
    <property type="status" value="NOT_ANNOTATED_CDS"/>
    <property type="molecule type" value="Genomic_DNA"/>
</dbReference>
<dbReference type="EMBL" id="ABJB010099889">
    <property type="status" value="NOT_ANNOTATED_CDS"/>
    <property type="molecule type" value="Genomic_DNA"/>
</dbReference>
<proteinExistence type="predicted"/>
<sequence length="173" mass="19386">MSFLAAAGLLKLGLILSVMFLRKSVAKPNVLVFRMPDDLRLVPFKNHTTVADTPGLCDPISRRLFWNRVSRQVYRENEILRQPTLALTLIQIAHKGYGGFLQGDMGAKFLLDLRQLGDLMDEGALTYHRLVETFKFTLPFREDLGDDQFEDVGDVSNGSGLFVPCGWHGMNGS</sequence>
<dbReference type="SUPFAM" id="SSF56235">
    <property type="entry name" value="N-terminal nucleophile aminohydrolases (Ntn hydrolases)"/>
    <property type="match status" value="1"/>
</dbReference>